<evidence type="ECO:0000256" key="6">
    <source>
        <dbReference type="ARBA" id="ARBA00023015"/>
    </source>
</evidence>
<evidence type="ECO:0000256" key="9">
    <source>
        <dbReference type="PROSITE-ProRule" id="PRU00042"/>
    </source>
</evidence>
<feature type="compositionally biased region" description="Polar residues" evidence="10">
    <location>
        <begin position="179"/>
        <end position="206"/>
    </location>
</feature>
<dbReference type="HOGENOM" id="CLU_1262407_0_0_1"/>
<comment type="caution">
    <text evidence="12">The sequence shown here is derived from an EMBL/GenBank/DDBJ whole genome shotgun (WGS) entry which is preliminary data.</text>
</comment>
<dbReference type="EMBL" id="DG000040">
    <property type="protein sequence ID" value="GAA22443.1"/>
    <property type="molecule type" value="Genomic_DNA"/>
</dbReference>
<feature type="region of interest" description="Disordered" evidence="10">
    <location>
        <begin position="178"/>
        <end position="219"/>
    </location>
</feature>
<dbReference type="PANTHER" id="PTHR40626">
    <property type="entry name" value="MIP31509P"/>
    <property type="match status" value="1"/>
</dbReference>
<dbReference type="AlphaFoldDB" id="G2WAW1"/>
<dbReference type="SMART" id="SM00355">
    <property type="entry name" value="ZnF_C2H2"/>
    <property type="match status" value="2"/>
</dbReference>
<feature type="domain" description="C2H2-type" evidence="11">
    <location>
        <begin position="104"/>
        <end position="131"/>
    </location>
</feature>
<dbReference type="SUPFAM" id="SSF57667">
    <property type="entry name" value="beta-beta-alpha zinc fingers"/>
    <property type="match status" value="1"/>
</dbReference>
<evidence type="ECO:0000313" key="13">
    <source>
        <dbReference type="Proteomes" id="UP000001608"/>
    </source>
</evidence>
<evidence type="ECO:0000256" key="3">
    <source>
        <dbReference type="ARBA" id="ARBA00022737"/>
    </source>
</evidence>
<comment type="subcellular location">
    <subcellularLocation>
        <location evidence="1">Nucleus</location>
    </subcellularLocation>
</comment>
<dbReference type="InterPro" id="IPR051059">
    <property type="entry name" value="VerF-like"/>
</dbReference>
<dbReference type="FunFam" id="3.30.160.60:FF:000446">
    <property type="entry name" value="Zinc finger protein"/>
    <property type="match status" value="1"/>
</dbReference>
<keyword evidence="3" id="KW-0677">Repeat</keyword>
<dbReference type="GO" id="GO:0000981">
    <property type="term" value="F:DNA-binding transcription factor activity, RNA polymerase II-specific"/>
    <property type="evidence" value="ECO:0007669"/>
    <property type="project" value="InterPro"/>
</dbReference>
<dbReference type="Pfam" id="PF00096">
    <property type="entry name" value="zf-C2H2"/>
    <property type="match status" value="2"/>
</dbReference>
<evidence type="ECO:0000259" key="11">
    <source>
        <dbReference type="PROSITE" id="PS50157"/>
    </source>
</evidence>
<evidence type="ECO:0000256" key="4">
    <source>
        <dbReference type="ARBA" id="ARBA00022771"/>
    </source>
</evidence>
<organism evidence="12 13">
    <name type="scientific">Saccharomyces cerevisiae (strain Kyokai no. 7 / NBRC 101557)</name>
    <name type="common">Baker's yeast</name>
    <dbReference type="NCBI Taxonomy" id="721032"/>
    <lineage>
        <taxon>Eukaryota</taxon>
        <taxon>Fungi</taxon>
        <taxon>Dikarya</taxon>
        <taxon>Ascomycota</taxon>
        <taxon>Saccharomycotina</taxon>
        <taxon>Saccharomycetes</taxon>
        <taxon>Saccharomycetales</taxon>
        <taxon>Saccharomycetaceae</taxon>
        <taxon>Saccharomyces</taxon>
    </lineage>
</organism>
<evidence type="ECO:0000256" key="7">
    <source>
        <dbReference type="ARBA" id="ARBA00023163"/>
    </source>
</evidence>
<accession>G2WAW1</accession>
<feature type="domain" description="C2H2-type" evidence="11">
    <location>
        <begin position="132"/>
        <end position="160"/>
    </location>
</feature>
<reference evidence="12 13" key="1">
    <citation type="journal article" date="2011" name="DNA Res.">
        <title>Whole-genome sequencing of sake yeast Saccharomyces cerevisiae Kyokai no. 7.</title>
        <authorList>
            <person name="Akao T."/>
            <person name="Yashiro I."/>
            <person name="Hosoyama A."/>
            <person name="Kitagaki H."/>
            <person name="Horikawa H."/>
            <person name="Watanabe D."/>
            <person name="Akada R."/>
            <person name="Ando Y."/>
            <person name="Harashima S."/>
            <person name="Inoue T."/>
            <person name="Inoue Y."/>
            <person name="Kajiwara S."/>
            <person name="Kitamoto K."/>
            <person name="Kitamoto N."/>
            <person name="Kobayashi O."/>
            <person name="Kuhara S."/>
            <person name="Masubuchi T."/>
            <person name="Mizoguchi H."/>
            <person name="Nakao Y."/>
            <person name="Nakazato A."/>
            <person name="Namise M."/>
            <person name="Oba T."/>
            <person name="Ogata T."/>
            <person name="Ohta A."/>
            <person name="Sato M."/>
            <person name="Shibasaki S."/>
            <person name="Takatsume Y."/>
            <person name="Tanimoto S."/>
            <person name="Tsuboi H."/>
            <person name="Nishimura A."/>
            <person name="Yoda K."/>
            <person name="Ishikawa T."/>
            <person name="Iwashita K."/>
            <person name="Fujita N."/>
            <person name="Shimoi H."/>
        </authorList>
    </citation>
    <scope>NUCLEOTIDE SEQUENCE [LARGE SCALE GENOMIC DNA]</scope>
    <source>
        <strain evidence="13">Kyokai no. 7 / NBRC 101557</strain>
    </source>
</reference>
<dbReference type="InterPro" id="IPR036236">
    <property type="entry name" value="Znf_C2H2_sf"/>
</dbReference>
<evidence type="ECO:0000256" key="5">
    <source>
        <dbReference type="ARBA" id="ARBA00022833"/>
    </source>
</evidence>
<keyword evidence="6" id="KW-0805">Transcription regulation</keyword>
<evidence type="ECO:0000313" key="12">
    <source>
        <dbReference type="EMBL" id="GAA22443.1"/>
    </source>
</evidence>
<proteinExistence type="predicted"/>
<keyword evidence="5" id="KW-0862">Zinc</keyword>
<evidence type="ECO:0000256" key="1">
    <source>
        <dbReference type="ARBA" id="ARBA00004123"/>
    </source>
</evidence>
<dbReference type="FunFam" id="3.30.160.60:FF:000141">
    <property type="entry name" value="C2H2 zinc finger protein"/>
    <property type="match status" value="1"/>
</dbReference>
<dbReference type="GO" id="GO:0000978">
    <property type="term" value="F:RNA polymerase II cis-regulatory region sequence-specific DNA binding"/>
    <property type="evidence" value="ECO:0007669"/>
    <property type="project" value="InterPro"/>
</dbReference>
<gene>
    <name evidence="12" type="primary">K7_ADR1a</name>
    <name evidence="12" type="ORF">SYK7_013901</name>
</gene>
<dbReference type="InterPro" id="IPR013087">
    <property type="entry name" value="Znf_C2H2_type"/>
</dbReference>
<dbReference type="Proteomes" id="UP000001608">
    <property type="component" value="Chromosome 4"/>
</dbReference>
<name>G2WAW1_YEASK</name>
<keyword evidence="4 9" id="KW-0863">Zinc-finger</keyword>
<dbReference type="PANTHER" id="PTHR40626:SF28">
    <property type="entry name" value="REGULATORY PROTEIN ADR1"/>
    <property type="match status" value="1"/>
</dbReference>
<protein>
    <submittedName>
        <fullName evidence="12">K7_Adr1ap</fullName>
    </submittedName>
</protein>
<evidence type="ECO:0000256" key="10">
    <source>
        <dbReference type="SAM" id="MobiDB-lite"/>
    </source>
</evidence>
<keyword evidence="7" id="KW-0804">Transcription</keyword>
<dbReference type="PROSITE" id="PS50157">
    <property type="entry name" value="ZINC_FINGER_C2H2_2"/>
    <property type="match status" value="2"/>
</dbReference>
<keyword evidence="2" id="KW-0479">Metal-binding</keyword>
<dbReference type="GO" id="GO:0000785">
    <property type="term" value="C:chromatin"/>
    <property type="evidence" value="ECO:0007669"/>
    <property type="project" value="TreeGrafter"/>
</dbReference>
<evidence type="ECO:0000256" key="2">
    <source>
        <dbReference type="ARBA" id="ARBA00022723"/>
    </source>
</evidence>
<dbReference type="GO" id="GO:0008270">
    <property type="term" value="F:zinc ion binding"/>
    <property type="evidence" value="ECO:0007669"/>
    <property type="project" value="UniProtKB-KW"/>
</dbReference>
<dbReference type="GO" id="GO:0005634">
    <property type="term" value="C:nucleus"/>
    <property type="evidence" value="ECO:0007669"/>
    <property type="project" value="UniProtKB-SubCell"/>
</dbReference>
<dbReference type="PROSITE" id="PS00028">
    <property type="entry name" value="ZINC_FINGER_C2H2_1"/>
    <property type="match status" value="2"/>
</dbReference>
<sequence length="219" mass="24763">MANVEKPNDCSGFPVVDLNSCFSNGFNNEKQEIEMETDDSPILLMSSSASRENSNTFSVIQRTPDGKIITTNNNMNSKINKQLDKLPENLRLNGRTPSGKLRSFVCEVCTRAFARQEHLKRHYRSHTNEKPYPCGLCNRCFTRRDLLIRHAQKIHSGNLGETISHTKKVSRTITKARKNSASSVKFQTPTYGTPDNGNFLNRTTANTRRKASPETNVKR</sequence>
<evidence type="ECO:0000256" key="8">
    <source>
        <dbReference type="ARBA" id="ARBA00023242"/>
    </source>
</evidence>
<dbReference type="Gene3D" id="3.30.160.60">
    <property type="entry name" value="Classic Zinc Finger"/>
    <property type="match status" value="2"/>
</dbReference>
<keyword evidence="8" id="KW-0539">Nucleus</keyword>